<dbReference type="Pfam" id="PF18755">
    <property type="entry name" value="RAMA"/>
    <property type="match status" value="1"/>
</dbReference>
<dbReference type="Proteomes" id="UP000046395">
    <property type="component" value="Unassembled WGS sequence"/>
</dbReference>
<dbReference type="InterPro" id="IPR040843">
    <property type="entry name" value="RAMA"/>
</dbReference>
<evidence type="ECO:0000259" key="1">
    <source>
        <dbReference type="Pfam" id="PF18755"/>
    </source>
</evidence>
<organism evidence="2 3">
    <name type="scientific">Trichuris muris</name>
    <name type="common">Mouse whipworm</name>
    <dbReference type="NCBI Taxonomy" id="70415"/>
    <lineage>
        <taxon>Eukaryota</taxon>
        <taxon>Metazoa</taxon>
        <taxon>Ecdysozoa</taxon>
        <taxon>Nematoda</taxon>
        <taxon>Enoplea</taxon>
        <taxon>Dorylaimia</taxon>
        <taxon>Trichinellida</taxon>
        <taxon>Trichuridae</taxon>
        <taxon>Trichuris</taxon>
    </lineage>
</organism>
<dbReference type="WBParaSite" id="TMUE_3000010745.1">
    <property type="protein sequence ID" value="TMUE_3000010745.1"/>
    <property type="gene ID" value="WBGene00285546"/>
</dbReference>
<sequence>MDFQMFSQECLIPASQPRSTSSECLFGRESKSCTSYYTRKNRRQPITLQKVKQLIKEGVIESGVNTLIYEDYEGKLHYGSLLPNGYIQANMKKGPVFQCVSTWIRHCKTNNRGTCPMTYETLRVKYRGVSFGKIMNVMNNDVPTVPAVRQLIQNAKKRCGVKNMGLCHRSSESIASRTIHSSLTADKPPESKEPLLMLTQTLSMLVAQLQGLVKSLPAVLTDKRQKKLNIKNRMKKLNPPAALSKDVKGCSCKENLTAWQRR</sequence>
<protein>
    <submittedName>
        <fullName evidence="3">RAMA domain-containing protein</fullName>
    </submittedName>
</protein>
<proteinExistence type="predicted"/>
<name>A0A5S6QU46_TRIMR</name>
<evidence type="ECO:0000313" key="2">
    <source>
        <dbReference type="Proteomes" id="UP000046395"/>
    </source>
</evidence>
<dbReference type="AlphaFoldDB" id="A0A5S6QU46"/>
<reference evidence="3" key="1">
    <citation type="submission" date="2019-12" db="UniProtKB">
        <authorList>
            <consortium name="WormBaseParasite"/>
        </authorList>
    </citation>
    <scope>IDENTIFICATION</scope>
</reference>
<keyword evidence="2" id="KW-1185">Reference proteome</keyword>
<accession>A0A5S6QU46</accession>
<evidence type="ECO:0000313" key="3">
    <source>
        <dbReference type="WBParaSite" id="TMUE_3000010745.1"/>
    </source>
</evidence>
<feature type="domain" description="RAMA" evidence="1">
    <location>
        <begin position="32"/>
        <end position="115"/>
    </location>
</feature>